<feature type="compositionally biased region" description="Basic and acidic residues" evidence="1">
    <location>
        <begin position="281"/>
        <end position="297"/>
    </location>
</feature>
<dbReference type="PANTHER" id="PTHR24023:SF1082">
    <property type="entry name" value="COLLAGEN TRIPLE HELIX REPEAT"/>
    <property type="match status" value="1"/>
</dbReference>
<evidence type="ECO:0000259" key="2">
    <source>
        <dbReference type="Pfam" id="PF05662"/>
    </source>
</evidence>
<feature type="compositionally biased region" description="Gly residues" evidence="1">
    <location>
        <begin position="17"/>
        <end position="27"/>
    </location>
</feature>
<feature type="compositionally biased region" description="Low complexity" evidence="1">
    <location>
        <begin position="64"/>
        <end position="85"/>
    </location>
</feature>
<feature type="compositionally biased region" description="Basic and acidic residues" evidence="1">
    <location>
        <begin position="86"/>
        <end position="95"/>
    </location>
</feature>
<feature type="non-terminal residue" evidence="3">
    <location>
        <position position="3056"/>
    </location>
</feature>
<dbReference type="Pfam" id="PF05662">
    <property type="entry name" value="YadA_stalk"/>
    <property type="match status" value="5"/>
</dbReference>
<comment type="caution">
    <text evidence="3">The sequence shown here is derived from an EMBL/GenBank/DDBJ whole genome shotgun (WGS) entry which is preliminary data.</text>
</comment>
<feature type="domain" description="Trimeric autotransporter adhesin YadA-like stalk" evidence="2">
    <location>
        <begin position="417"/>
        <end position="440"/>
    </location>
</feature>
<dbReference type="InterPro" id="IPR011049">
    <property type="entry name" value="Serralysin-like_metalloprot_C"/>
</dbReference>
<dbReference type="EMBL" id="JBJJXE010000021">
    <property type="protein sequence ID" value="MFL1733073.1"/>
    <property type="molecule type" value="Genomic_DNA"/>
</dbReference>
<reference evidence="3 4" key="1">
    <citation type="submission" date="2024-11" db="EMBL/GenBank/DDBJ databases">
        <title>First Report of Moraxella oculi in Brazil in an Infectious Bovine Keratoconjunctivitis Outbreak.</title>
        <authorList>
            <person name="Carvalho C.V."/>
            <person name="Domingues R."/>
            <person name="Coutinho C."/>
            <person name="Honorio N.T.B.S."/>
            <person name="Faza D.R.L.R."/>
            <person name="Carvalho W.A."/>
            <person name="Machado A.B.F."/>
            <person name="Martins M.F."/>
            <person name="Gaspar E.B."/>
        </authorList>
    </citation>
    <scope>NUCLEOTIDE SEQUENCE [LARGE SCALE GENOMIC DNA]</scope>
    <source>
        <strain evidence="3 4">2117LE</strain>
    </source>
</reference>
<dbReference type="InterPro" id="IPR008160">
    <property type="entry name" value="Collagen"/>
</dbReference>
<dbReference type="InterPro" id="IPR037174">
    <property type="entry name" value="Trimeric_adhesin"/>
</dbReference>
<feature type="compositionally biased region" description="Low complexity" evidence="1">
    <location>
        <begin position="178"/>
        <end position="196"/>
    </location>
</feature>
<dbReference type="Proteomes" id="UP001624684">
    <property type="component" value="Unassembled WGS sequence"/>
</dbReference>
<dbReference type="Gene3D" id="2.20.70.140">
    <property type="match status" value="1"/>
</dbReference>
<feature type="domain" description="Trimeric autotransporter adhesin YadA-like stalk" evidence="2">
    <location>
        <begin position="947"/>
        <end position="972"/>
    </location>
</feature>
<dbReference type="PANTHER" id="PTHR24023">
    <property type="entry name" value="COLLAGEN ALPHA"/>
    <property type="match status" value="1"/>
</dbReference>
<evidence type="ECO:0000256" key="1">
    <source>
        <dbReference type="SAM" id="MobiDB-lite"/>
    </source>
</evidence>
<dbReference type="SUPFAM" id="SSF101999">
    <property type="entry name" value="Trimeric adhesin"/>
    <property type="match status" value="4"/>
</dbReference>
<dbReference type="Gene3D" id="3.90.1780.10">
    <property type="entry name" value="Trimeric adhesin"/>
    <property type="match status" value="8"/>
</dbReference>
<feature type="compositionally biased region" description="Basic and acidic residues" evidence="1">
    <location>
        <begin position="262"/>
        <end position="272"/>
    </location>
</feature>
<gene>
    <name evidence="3" type="ORF">ACJHVH_08785</name>
</gene>
<dbReference type="InterPro" id="IPR050149">
    <property type="entry name" value="Collagen_superfamily"/>
</dbReference>
<sequence length="3056" mass="313635">PMGPPGPQGEQGPEGPPGQGGGVGVPGPKGDAGPPGPKGPKGDRGETGPAGPAGPAGPRGERGPQGAQGQMGPQGPAGQDGPRGPQGDRGERGPKGETGAQGIPGRTGPAGPAGKDGDPGPVGPKGEQGDPGPRGPAGEQGPRGFTGPQGPKGADGLPGEQGPKGDTGPAGRDGRDGAPGAKGDPGERGPAGPAGPRGEKGDPGAPGQRGERGEQGPAGRDGAPGAKGDRGETGPAGPAGPTGPRGDKGETGERGPQGETGPKGERGEKGDPGEQGPKGDTGPRGEKGDPGDNKDMYVHVNTGEGTQGPGEEATNKGKVDEKGGATGDKSVTAGVNAKATATGGVALGTDSNADRNAINLPTTINGVANADQNQVYSPLDDTAKANDATKPLDDAIAGTVKGAHGAVSVGSADHTRQIINVAAGSADTDAVNVAQLKAVAGLPMSFEADRDTNDRDTDGKFVKRKLGQNLKIQGGNNGEAGIVTNVNNAGDGIEISLKIQDDNPLTVGAQGLHFNIDEERLQLVDGANGIKKLSTKDRDFEADQDKDGGNGNKTVTRKLGESLKLNGKTAGGIVTQVNQAQDGIDIAVKPDGMKGVEVGAGGVAVKIDDQKGVQFGNDGKIEVKPNANKGVEVTAEGVGVNIDDQAGVKFNSGKVAVNLAPNKGLEFDANNGHGIAVKPHHGITVDENGVSAKPNQAKGVTVDGEGIAVNIANDAGLEFKMENGQGKLAAKAGDGIEINDKGINVKPKADKGALTVDGDGVSVNVNDQKGIEVGDDNKLAIKVNPAGPLTVDGQGLNINVDDKTIQLEAGKVAAKTTDLAVDDNGPNKGKVKLKDPAPNGGDALVTADTVMNAINDSGFILRTSATDKGEVSNDKNKADGYLVKPSNTVTVEAGDNIAITQDDGKVTIRTKRSVIFDDVQFGDNGPKITKDDQDNLKVSNKDGQPVKITNVANGIGPNDAVNVSQLETVKNSPITVEADQLGSVNVKLGDRLPIKGATNGGIITKADLATNGLTVEVKPNNAMGVQLTPGGVAMKIEEGNNNPLQFGNKGGIELKVDDNTLAVDNDTNVLGGDKKLKVKLADKGGITTKTDGDKNSNGLKVDVDNTTVQINEAGKVAAKTTDLLADNIGIYKGKVRPKNIQEGDSLVTAKTVANAINNSGFILTATKGEGELDNAEHKELIKTGETVTIDAGKNIKLKQEAGKISIATKDDVNFTSVQFGDNGPKIQGGGDRNTIKLVNDLDGPVTIANLKEGVNDNDAVNVKQLKDSATKYFADEDISKPQDGENTAATSKGFAKTLTDNVVGITGGITGDQANGGAKNITTKIDADNNTIEVALNPDVKGLNSLQFAEDQGIKVGDAQTLATDATATAIGRGANATNFGSQAIGSSSAANADFAQAFGTIATANKEGALALGAASQANTMGGVALGALSVADREAIDPAKIIVAHVGVNPKENEVYAPESLRNSDLITNTVKGNLGAVSVGDKNNTRQITNVAAGSSDTDAANIAQLKAVAELPMSFGADFGEAVDRKLGEQLTIRGKDSSVYTVTNEQDKAIEIAVQANEAMGMQITEGGLAVKLEKDANNPLQFGNKGGLELNVDPNTLQVELTNGDNLPSKQLKVNLKDKGGIIANDAGNNGDKGLRVNVDETTIKLNENGQVAAKTTALVDKNQDGKIDDPDNGDSLATAKTVADAINNSGFTLQANGAGDKLVKAGDKINFVNGDLTTVTLTPGENGQNNIKVDVNAQGLVEKAQLPVVYTDAAGNKLSKKGNDFFGPDGKKVDPADVIASINNGNNDTTQPTNLANVAGNLIPTYNTGDMIVGPNHKLTDTPIMDATKGQEAPQGQDLANMYNNAATVGDVLNAGWNLQGNGEEVDFVKAYDTVNFIDGEGTKASVITNEDGKESKVKVDVRLDPAKGLEITQAEDGKGGIGIKLAKNAPNPLVVDDNGLGINLDDKTLKVGDANGGNKLSVKTTTLNTTPQGMVELDKNDPVAGDALVNAKTVMSAINNSGFTLKANDEAGKLIKAGDTISIKDGDNIKVTQDENGNLTVATKQDVAFETVKVGDTLQVDNLLKVGDINITPESITVGNTTDGRQAIRVTSEGNAGREKNTITGLTHNLTQAGRDQLNVGPANDFLDLDNIKVDLTEKQKVLSSAATVRDVLSTGFNLHNDGAPKDFVRTYDTIDFASTKSAGITVSTDPFKDNKISKITVDVKTDPNKGIEVTDNGLGIKLQTGNNPLYVNQDGLGINAQTLVENAQLPVVYTDKKGNKLAKTADGKFLRINPNTGKPLTNGNNNIDPNNVIASMNAGDNSVHTPMTLNNLKHNIQPQPVLDNKLTHANKPVFDERSLTNAATVGDVLNAGFNLRQDGTVKDFVQAFDAIDFVKGNATSVEIKTNDAQTQSEVKININTDNKTIEVKDGKVSANTTDLTVNTDISNIDADDLGEVKLAKEDQGDALVTAKTVADAINNSGFVLTVDKADDESGEVEGDEPFLVSSGEKLGLKAGKNIKLTQQGGQVTFATKDDLDLTTAVFTDQGGNKTGVGGSGVFIVPNGVDAKTQPNDIVTLTVNGLNNGGNSITNVKSNLVDNDIATEVPAQNRKDSLAGKVNNAATVGDVLNAGWNLQNNGQPVDVISHADSVNFINGRGTTVVTDNDPATGTTTIKVDSPIAYVGGNEADATDTATPSNTVKLYGKDNSPVQVTNIASGVRGKVTPTGDNGSQTAKDVANAIKTATGDTLNNAVNVGDLKDTINDTITTVSTNAYGLKDKAGKEFKQSLGTTAQITGDDNINTEVVEVTNQDGTKGHALKVSLNPTLEIGAKDGKDGKDGVDGKLGINGKDGSAIVLNGKDGSIGLNGKDGKDGLTFKAADGAQGVDGKDGANGLPGKNGQTRIVYETKDKDGNTKTEEVANLNDGLIFTGNNGELNRHKLNSVVKIIGEGVNATESGRFDSATGNINVKANGTDALEIQLSKDIDLTKDGSITIGDTVLTDNGLTIDNGPSVTKDGINAGGKKVTNVADGTDDADAVNVKQLKDARTTVTSSDNSISVVDLNNGQDGKN</sequence>
<evidence type="ECO:0000313" key="3">
    <source>
        <dbReference type="EMBL" id="MFL1733073.1"/>
    </source>
</evidence>
<feature type="non-terminal residue" evidence="3">
    <location>
        <position position="1"/>
    </location>
</feature>
<dbReference type="SUPFAM" id="SSF101967">
    <property type="entry name" value="Adhesin YadA, collagen-binding domain"/>
    <property type="match status" value="4"/>
</dbReference>
<dbReference type="Gene3D" id="2.150.10.10">
    <property type="entry name" value="Serralysin-like metalloprotease, C-terminal"/>
    <property type="match status" value="2"/>
</dbReference>
<dbReference type="InterPro" id="IPR008635">
    <property type="entry name" value="Coiled_stalk_dom"/>
</dbReference>
<keyword evidence="4" id="KW-1185">Reference proteome</keyword>
<proteinExistence type="predicted"/>
<dbReference type="Gene3D" id="6.10.250.2040">
    <property type="match status" value="3"/>
</dbReference>
<feature type="domain" description="Trimeric autotransporter adhesin YadA-like stalk" evidence="2">
    <location>
        <begin position="3010"/>
        <end position="3044"/>
    </location>
</feature>
<organism evidence="3 4">
    <name type="scientific">Moraxella oculi</name>
    <dbReference type="NCBI Taxonomy" id="2940516"/>
    <lineage>
        <taxon>Bacteria</taxon>
        <taxon>Pseudomonadati</taxon>
        <taxon>Pseudomonadota</taxon>
        <taxon>Gammaproteobacteria</taxon>
        <taxon>Moraxellales</taxon>
        <taxon>Moraxellaceae</taxon>
        <taxon>Moraxella</taxon>
    </lineage>
</organism>
<dbReference type="Pfam" id="PF01391">
    <property type="entry name" value="Collagen"/>
    <property type="match status" value="1"/>
</dbReference>
<feature type="domain" description="Trimeric autotransporter adhesin YadA-like stalk" evidence="2">
    <location>
        <begin position="1490"/>
        <end position="1513"/>
    </location>
</feature>
<evidence type="ECO:0000313" key="4">
    <source>
        <dbReference type="Proteomes" id="UP001624684"/>
    </source>
</evidence>
<feature type="region of interest" description="Disordered" evidence="1">
    <location>
        <begin position="1"/>
        <end position="331"/>
    </location>
</feature>
<feature type="compositionally biased region" description="Basic and acidic residues" evidence="1">
    <location>
        <begin position="313"/>
        <end position="323"/>
    </location>
</feature>
<protein>
    <recommendedName>
        <fullName evidence="2">Trimeric autotransporter adhesin YadA-like stalk domain-containing protein</fullName>
    </recommendedName>
</protein>
<name>A0ABW8U8S3_9GAMM</name>
<accession>A0ABW8U8S3</accession>
<feature type="domain" description="Trimeric autotransporter adhesin YadA-like stalk" evidence="2">
    <location>
        <begin position="1247"/>
        <end position="1270"/>
    </location>
</feature>